<reference evidence="3 5" key="1">
    <citation type="journal article" date="2014" name="ISME J.">
        <title>Trehalose/2-sulfotrehalose biosynthesis and glycine-betaine uptake are widely spread mechanisms for osmoadaptation in the Halobacteriales.</title>
        <authorList>
            <person name="Youssef N.H."/>
            <person name="Savage-Ashlock K.N."/>
            <person name="McCully A.L."/>
            <person name="Luedtke B."/>
            <person name="Shaw E.I."/>
            <person name="Hoff W.D."/>
            <person name="Elshahed M.S."/>
        </authorList>
    </citation>
    <scope>NUCLEOTIDE SEQUENCE [LARGE SCALE GENOMIC DNA]</scope>
    <source>
        <strain evidence="3 5">DX253</strain>
    </source>
</reference>
<dbReference type="PANTHER" id="PTHR43637">
    <property type="entry name" value="UPF0273 PROTEIN TM_0370"/>
    <property type="match status" value="1"/>
</dbReference>
<sequence length="278" mass="30645">MDRIPFGVSQFDSLIGGGSPPGSVVLLAGDAGAGAREFAYTSATINALGHVDSDLFELHYGPIDSHSDLPDEVHYVSFTANEPEIFDELTHTIDETLVGPAADAISFEDLSAEYFQLSPIPNDWYVEKRRTITDLGSSHDRRGVLEALGEYLSENAPRNLVVVDSLTDLSSLPDEQVDWNQMVMLLKGMKKAAKAWGGLILVLVAQESLTERQMGALMSATDGTITFEWESGGNERARTMFVREYRGVLSRIEEESIIRFETEIQSDGLDISNVRKIR</sequence>
<dbReference type="SUPFAM" id="SSF52540">
    <property type="entry name" value="P-loop containing nucleoside triphosphate hydrolases"/>
    <property type="match status" value="1"/>
</dbReference>
<dbReference type="OrthoDB" id="337234at2157"/>
<evidence type="ECO:0000256" key="1">
    <source>
        <dbReference type="ARBA" id="ARBA00022741"/>
    </source>
</evidence>
<evidence type="ECO:0000256" key="2">
    <source>
        <dbReference type="ARBA" id="ARBA00022840"/>
    </source>
</evidence>
<keyword evidence="6" id="KW-1185">Reference proteome</keyword>
<dbReference type="InterPro" id="IPR027417">
    <property type="entry name" value="P-loop_NTPase"/>
</dbReference>
<proteinExistence type="predicted"/>
<dbReference type="STRING" id="797209.GCA_000376445_01353"/>
<gene>
    <name evidence="4" type="ORF">SAMN05444342_1624</name>
    <name evidence="3" type="ORF">ZOD2009_06202</name>
</gene>
<dbReference type="Proteomes" id="UP000003751">
    <property type="component" value="Unassembled WGS sequence"/>
</dbReference>
<dbReference type="EMBL" id="AEMG01000004">
    <property type="protein sequence ID" value="EFW93434.1"/>
    <property type="molecule type" value="Genomic_DNA"/>
</dbReference>
<dbReference type="EMBL" id="FRAN01000002">
    <property type="protein sequence ID" value="SHK54620.1"/>
    <property type="molecule type" value="Genomic_DNA"/>
</dbReference>
<keyword evidence="1" id="KW-0547">Nucleotide-binding</keyword>
<evidence type="ECO:0000313" key="5">
    <source>
        <dbReference type="Proteomes" id="UP000003751"/>
    </source>
</evidence>
<name>E7QR20_HALPU</name>
<dbReference type="eggNOG" id="arCOG01172">
    <property type="taxonomic scope" value="Archaea"/>
</dbReference>
<organism evidence="3 5">
    <name type="scientific">Haladaptatus paucihalophilus DX253</name>
    <dbReference type="NCBI Taxonomy" id="797209"/>
    <lineage>
        <taxon>Archaea</taxon>
        <taxon>Methanobacteriati</taxon>
        <taxon>Methanobacteriota</taxon>
        <taxon>Stenosarchaea group</taxon>
        <taxon>Halobacteria</taxon>
        <taxon>Halobacteriales</taxon>
        <taxon>Haladaptataceae</taxon>
        <taxon>Haladaptatus</taxon>
    </lineage>
</organism>
<evidence type="ECO:0000313" key="3">
    <source>
        <dbReference type="EMBL" id="EFW93434.1"/>
    </source>
</evidence>
<dbReference type="RefSeq" id="WP_007978027.1">
    <property type="nucleotide sequence ID" value="NZ_AEMG01000004.1"/>
</dbReference>
<evidence type="ECO:0000313" key="4">
    <source>
        <dbReference type="EMBL" id="SHK54620.1"/>
    </source>
</evidence>
<dbReference type="AlphaFoldDB" id="E7QR20"/>
<dbReference type="Gene3D" id="3.40.50.300">
    <property type="entry name" value="P-loop containing nucleotide triphosphate hydrolases"/>
    <property type="match status" value="1"/>
</dbReference>
<reference evidence="6" key="3">
    <citation type="submission" date="2016-11" db="EMBL/GenBank/DDBJ databases">
        <authorList>
            <person name="Varghese N."/>
            <person name="Submissions S."/>
        </authorList>
    </citation>
    <scope>NUCLEOTIDE SEQUENCE [LARGE SCALE GENOMIC DNA]</scope>
    <source>
        <strain evidence="6">DX253</strain>
    </source>
</reference>
<keyword evidence="2" id="KW-0067">ATP-binding</keyword>
<reference evidence="4" key="2">
    <citation type="submission" date="2016-11" db="EMBL/GenBank/DDBJ databases">
        <authorList>
            <person name="Jaros S."/>
            <person name="Januszkiewicz K."/>
            <person name="Wedrychowicz H."/>
        </authorList>
    </citation>
    <scope>NUCLEOTIDE SEQUENCE [LARGE SCALE GENOMIC DNA]</scope>
    <source>
        <strain evidence="4">DX253</strain>
    </source>
</reference>
<dbReference type="PATRIC" id="fig|797209.4.peg.1235"/>
<dbReference type="Proteomes" id="UP000184203">
    <property type="component" value="Unassembled WGS sequence"/>
</dbReference>
<protein>
    <submittedName>
        <fullName evidence="3">Htr-like protein</fullName>
    </submittedName>
    <submittedName>
        <fullName evidence="4">RecA-superfamily ATPase, KaiC/GvpD/RAD55 family</fullName>
    </submittedName>
</protein>
<accession>E7QR20</accession>
<dbReference type="GO" id="GO:0005524">
    <property type="term" value="F:ATP binding"/>
    <property type="evidence" value="ECO:0007669"/>
    <property type="project" value="UniProtKB-KW"/>
</dbReference>
<evidence type="ECO:0000313" key="6">
    <source>
        <dbReference type="Proteomes" id="UP000184203"/>
    </source>
</evidence>